<dbReference type="PROSITE" id="PS51819">
    <property type="entry name" value="VOC"/>
    <property type="match status" value="1"/>
</dbReference>
<dbReference type="OrthoDB" id="9799428at2"/>
<proteinExistence type="predicted"/>
<dbReference type="RefSeq" id="WP_116225432.1">
    <property type="nucleotide sequence ID" value="NZ_AP018437.1"/>
</dbReference>
<dbReference type="InterPro" id="IPR029068">
    <property type="entry name" value="Glyas_Bleomycin-R_OHBP_Dase"/>
</dbReference>
<dbReference type="InterPro" id="IPR037523">
    <property type="entry name" value="VOC_core"/>
</dbReference>
<dbReference type="Gene3D" id="3.10.180.10">
    <property type="entry name" value="2,3-Dihydroxybiphenyl 1,2-Dioxygenase, domain 1"/>
    <property type="match status" value="1"/>
</dbReference>
<dbReference type="InterPro" id="IPR041581">
    <property type="entry name" value="Glyoxalase_6"/>
</dbReference>
<comment type="caution">
    <text evidence="2">The sequence shown here is derived from an EMBL/GenBank/DDBJ whole genome shotgun (WGS) entry which is preliminary data.</text>
</comment>
<evidence type="ECO:0000313" key="2">
    <source>
        <dbReference type="EMBL" id="REG08564.1"/>
    </source>
</evidence>
<dbReference type="PANTHER" id="PTHR33993">
    <property type="entry name" value="GLYOXALASE-RELATED"/>
    <property type="match status" value="1"/>
</dbReference>
<accession>A0A347ZNT0</accession>
<dbReference type="AlphaFoldDB" id="A0A347ZNT0"/>
<evidence type="ECO:0000313" key="3">
    <source>
        <dbReference type="Proteomes" id="UP000256388"/>
    </source>
</evidence>
<dbReference type="EMBL" id="QUMS01000002">
    <property type="protein sequence ID" value="REG08564.1"/>
    <property type="molecule type" value="Genomic_DNA"/>
</dbReference>
<organism evidence="2 3">
    <name type="scientific">Pelolinea submarina</name>
    <dbReference type="NCBI Taxonomy" id="913107"/>
    <lineage>
        <taxon>Bacteria</taxon>
        <taxon>Bacillati</taxon>
        <taxon>Chloroflexota</taxon>
        <taxon>Anaerolineae</taxon>
        <taxon>Anaerolineales</taxon>
        <taxon>Anaerolineaceae</taxon>
        <taxon>Pelolinea</taxon>
    </lineage>
</organism>
<name>A0A347ZNT0_9CHLR</name>
<gene>
    <name evidence="2" type="ORF">DFR64_1935</name>
</gene>
<sequence>MAKVLGIGGVFFKSPDPVKLQSWYAKYLGINAQNEQGMSFAIFEHEKMPKNGYTVWSMFDSSTTDFEPSSKEFMFNLIVDNLEEALSQVASGGAQLVGEVQKGEYGDFGWFIDPDGNKVELWQPPQS</sequence>
<evidence type="ECO:0000259" key="1">
    <source>
        <dbReference type="PROSITE" id="PS51819"/>
    </source>
</evidence>
<keyword evidence="3" id="KW-1185">Reference proteome</keyword>
<dbReference type="Proteomes" id="UP000256388">
    <property type="component" value="Unassembled WGS sequence"/>
</dbReference>
<dbReference type="PANTHER" id="PTHR33993:SF5">
    <property type="entry name" value="GLYOXALASE"/>
    <property type="match status" value="1"/>
</dbReference>
<protein>
    <recommendedName>
        <fullName evidence="1">VOC domain-containing protein</fullName>
    </recommendedName>
</protein>
<reference evidence="2 3" key="1">
    <citation type="submission" date="2018-08" db="EMBL/GenBank/DDBJ databases">
        <title>Genomic Encyclopedia of Type Strains, Phase IV (KMG-IV): sequencing the most valuable type-strain genomes for metagenomic binning, comparative biology and taxonomic classification.</title>
        <authorList>
            <person name="Goeker M."/>
        </authorList>
    </citation>
    <scope>NUCLEOTIDE SEQUENCE [LARGE SCALE GENOMIC DNA]</scope>
    <source>
        <strain evidence="2 3">DSM 23923</strain>
    </source>
</reference>
<dbReference type="SUPFAM" id="SSF54593">
    <property type="entry name" value="Glyoxalase/Bleomycin resistance protein/Dihydroxybiphenyl dioxygenase"/>
    <property type="match status" value="1"/>
</dbReference>
<dbReference type="InterPro" id="IPR052164">
    <property type="entry name" value="Anthracycline_SecMetBiosynth"/>
</dbReference>
<feature type="domain" description="VOC" evidence="1">
    <location>
        <begin position="6"/>
        <end position="124"/>
    </location>
</feature>
<dbReference type="Pfam" id="PF18029">
    <property type="entry name" value="Glyoxalase_6"/>
    <property type="match status" value="1"/>
</dbReference>